<dbReference type="Proteomes" id="UP000799750">
    <property type="component" value="Unassembled WGS sequence"/>
</dbReference>
<dbReference type="OrthoDB" id="10534768at2759"/>
<gene>
    <name evidence="1" type="ORF">BU16DRAFT_543433</name>
</gene>
<evidence type="ECO:0000313" key="2">
    <source>
        <dbReference type="Proteomes" id="UP000799750"/>
    </source>
</evidence>
<evidence type="ECO:0000313" key="1">
    <source>
        <dbReference type="EMBL" id="KAF2491188.1"/>
    </source>
</evidence>
<organism evidence="1 2">
    <name type="scientific">Lophium mytilinum</name>
    <dbReference type="NCBI Taxonomy" id="390894"/>
    <lineage>
        <taxon>Eukaryota</taxon>
        <taxon>Fungi</taxon>
        <taxon>Dikarya</taxon>
        <taxon>Ascomycota</taxon>
        <taxon>Pezizomycotina</taxon>
        <taxon>Dothideomycetes</taxon>
        <taxon>Pleosporomycetidae</taxon>
        <taxon>Mytilinidiales</taxon>
        <taxon>Mytilinidiaceae</taxon>
        <taxon>Lophium</taxon>
    </lineage>
</organism>
<sequence length="387" mass="44164">MAYASFELNLIEGLNDIPHDGPALILTNAECIFSRGEFRQLCRKATAISFLRRIELKISADGILSARDYLEDLGANLSCRDLEHLKLWLYTSKDLKTFRDRILLREPARYLLPTLAEVEGMVRQCAPNLATLSILIRESRGVTARASFRRHQDDGEWVQVRYLKPKKGFARLVKAVKKSIDGEVSLPLAHTSTMSAPFPSGPPPSNAEDNLDFIERCIETNVPVQVCTLSGYLRATGVHREQLSAFVKVYVDHDPRPYTRLLPLRHCCRLGKAELHYVLDQQGEQQIRRQQGHNRIHFRSLLPAPDDVERLIKSRSCKRLYEITVHMSGGEGVDHDSKTRAMRRRVFSDKWIVVRNPTSFLERNLSRARGAKLAIMNNLSEKFSHPE</sequence>
<proteinExistence type="predicted"/>
<protein>
    <submittedName>
        <fullName evidence="1">Uncharacterized protein</fullName>
    </submittedName>
</protein>
<accession>A0A6A6QFL0</accession>
<dbReference type="AlphaFoldDB" id="A0A6A6QFL0"/>
<name>A0A6A6QFL0_9PEZI</name>
<reference evidence="1" key="1">
    <citation type="journal article" date="2020" name="Stud. Mycol.">
        <title>101 Dothideomycetes genomes: a test case for predicting lifestyles and emergence of pathogens.</title>
        <authorList>
            <person name="Haridas S."/>
            <person name="Albert R."/>
            <person name="Binder M."/>
            <person name="Bloem J."/>
            <person name="Labutti K."/>
            <person name="Salamov A."/>
            <person name="Andreopoulos B."/>
            <person name="Baker S."/>
            <person name="Barry K."/>
            <person name="Bills G."/>
            <person name="Bluhm B."/>
            <person name="Cannon C."/>
            <person name="Castanera R."/>
            <person name="Culley D."/>
            <person name="Daum C."/>
            <person name="Ezra D."/>
            <person name="Gonzalez J."/>
            <person name="Henrissat B."/>
            <person name="Kuo A."/>
            <person name="Liang C."/>
            <person name="Lipzen A."/>
            <person name="Lutzoni F."/>
            <person name="Magnuson J."/>
            <person name="Mondo S."/>
            <person name="Nolan M."/>
            <person name="Ohm R."/>
            <person name="Pangilinan J."/>
            <person name="Park H.-J."/>
            <person name="Ramirez L."/>
            <person name="Alfaro M."/>
            <person name="Sun H."/>
            <person name="Tritt A."/>
            <person name="Yoshinaga Y."/>
            <person name="Zwiers L.-H."/>
            <person name="Turgeon B."/>
            <person name="Goodwin S."/>
            <person name="Spatafora J."/>
            <person name="Crous P."/>
            <person name="Grigoriev I."/>
        </authorList>
    </citation>
    <scope>NUCLEOTIDE SEQUENCE</scope>
    <source>
        <strain evidence="1">CBS 269.34</strain>
    </source>
</reference>
<dbReference type="EMBL" id="MU004196">
    <property type="protein sequence ID" value="KAF2491188.1"/>
    <property type="molecule type" value="Genomic_DNA"/>
</dbReference>
<keyword evidence="2" id="KW-1185">Reference proteome</keyword>